<proteinExistence type="inferred from homology"/>
<keyword evidence="4 7" id="KW-0812">Transmembrane</keyword>
<gene>
    <name evidence="9" type="ORF">ACFO3S_22650</name>
</gene>
<evidence type="ECO:0000256" key="1">
    <source>
        <dbReference type="ARBA" id="ARBA00004651"/>
    </source>
</evidence>
<dbReference type="InterPro" id="IPR035906">
    <property type="entry name" value="MetI-like_sf"/>
</dbReference>
<feature type="transmembrane region" description="Helical" evidence="7">
    <location>
        <begin position="169"/>
        <end position="195"/>
    </location>
</feature>
<evidence type="ECO:0000259" key="8">
    <source>
        <dbReference type="PROSITE" id="PS50928"/>
    </source>
</evidence>
<evidence type="ECO:0000313" key="10">
    <source>
        <dbReference type="Proteomes" id="UP001596028"/>
    </source>
</evidence>
<dbReference type="RefSeq" id="WP_378100707.1">
    <property type="nucleotide sequence ID" value="NZ_JBHSEP010000022.1"/>
</dbReference>
<comment type="caution">
    <text evidence="9">The sequence shown here is derived from an EMBL/GenBank/DDBJ whole genome shotgun (WGS) entry which is preliminary data.</text>
</comment>
<evidence type="ECO:0000313" key="9">
    <source>
        <dbReference type="EMBL" id="MFC4601059.1"/>
    </source>
</evidence>
<dbReference type="PANTHER" id="PTHR30193:SF37">
    <property type="entry name" value="INNER MEMBRANE ABC TRANSPORTER PERMEASE PROTEIN YCJO"/>
    <property type="match status" value="1"/>
</dbReference>
<evidence type="ECO:0000256" key="4">
    <source>
        <dbReference type="ARBA" id="ARBA00022692"/>
    </source>
</evidence>
<dbReference type="Proteomes" id="UP001596028">
    <property type="component" value="Unassembled WGS sequence"/>
</dbReference>
<dbReference type="CDD" id="cd06261">
    <property type="entry name" value="TM_PBP2"/>
    <property type="match status" value="1"/>
</dbReference>
<sequence>MSKTESISPLDNGAMPKKAAGKSVTYFLMLVPAVLCILITSVVPLLGMVGISFVNWDLASTIPPKFNGLDNYVSMFKDARFLNSMKVQLILSFFILIAQLLLGLTAAIALNGASGKFKWARGIVMAPFMIPAVVVALIWLTLFTPTVSPINSVLEAIGLPGPGWLSSPALSIFSIVIADTWNNMPFVILILLASLQSIPHDLYEAAEVDGATKWRALLHITLPALKPALILVGLIRLIESLKSFPLIYVMTGGGPGVSTEVTNFYAFVQGFQYSKIGYASALALFLFLFTVVISFVTIYLDRNAEEA</sequence>
<evidence type="ECO:0000256" key="5">
    <source>
        <dbReference type="ARBA" id="ARBA00022989"/>
    </source>
</evidence>
<feature type="transmembrane region" description="Helical" evidence="7">
    <location>
        <begin position="89"/>
        <end position="110"/>
    </location>
</feature>
<organism evidence="9 10">
    <name type="scientific">Cohnella hongkongensis</name>
    <dbReference type="NCBI Taxonomy" id="178337"/>
    <lineage>
        <taxon>Bacteria</taxon>
        <taxon>Bacillati</taxon>
        <taxon>Bacillota</taxon>
        <taxon>Bacilli</taxon>
        <taxon>Bacillales</taxon>
        <taxon>Paenibacillaceae</taxon>
        <taxon>Cohnella</taxon>
    </lineage>
</organism>
<reference evidence="10" key="1">
    <citation type="journal article" date="2019" name="Int. J. Syst. Evol. Microbiol.">
        <title>The Global Catalogue of Microorganisms (GCM) 10K type strain sequencing project: providing services to taxonomists for standard genome sequencing and annotation.</title>
        <authorList>
            <consortium name="The Broad Institute Genomics Platform"/>
            <consortium name="The Broad Institute Genome Sequencing Center for Infectious Disease"/>
            <person name="Wu L."/>
            <person name="Ma J."/>
        </authorList>
    </citation>
    <scope>NUCLEOTIDE SEQUENCE [LARGE SCALE GENOMIC DNA]</scope>
    <source>
        <strain evidence="10">CCUG 49571</strain>
    </source>
</reference>
<keyword evidence="6 7" id="KW-0472">Membrane</keyword>
<comment type="similarity">
    <text evidence="7">Belongs to the binding-protein-dependent transport system permease family.</text>
</comment>
<feature type="transmembrane region" description="Helical" evidence="7">
    <location>
        <begin position="216"/>
        <end position="238"/>
    </location>
</feature>
<feature type="transmembrane region" description="Helical" evidence="7">
    <location>
        <begin position="24"/>
        <end position="54"/>
    </location>
</feature>
<feature type="domain" description="ABC transmembrane type-1" evidence="8">
    <location>
        <begin position="85"/>
        <end position="297"/>
    </location>
</feature>
<name>A0ABV9FLI6_9BACL</name>
<dbReference type="Gene3D" id="1.10.3720.10">
    <property type="entry name" value="MetI-like"/>
    <property type="match status" value="1"/>
</dbReference>
<dbReference type="Pfam" id="PF00528">
    <property type="entry name" value="BPD_transp_1"/>
    <property type="match status" value="1"/>
</dbReference>
<protein>
    <submittedName>
        <fullName evidence="9">Carbohydrate ABC transporter permease</fullName>
    </submittedName>
</protein>
<feature type="transmembrane region" description="Helical" evidence="7">
    <location>
        <begin position="122"/>
        <end position="142"/>
    </location>
</feature>
<dbReference type="InterPro" id="IPR051393">
    <property type="entry name" value="ABC_transporter_permease"/>
</dbReference>
<dbReference type="PANTHER" id="PTHR30193">
    <property type="entry name" value="ABC TRANSPORTER PERMEASE PROTEIN"/>
    <property type="match status" value="1"/>
</dbReference>
<keyword evidence="5 7" id="KW-1133">Transmembrane helix</keyword>
<comment type="subcellular location">
    <subcellularLocation>
        <location evidence="1 7">Cell membrane</location>
        <topology evidence="1 7">Multi-pass membrane protein</topology>
    </subcellularLocation>
</comment>
<keyword evidence="10" id="KW-1185">Reference proteome</keyword>
<keyword evidence="2 7" id="KW-0813">Transport</keyword>
<evidence type="ECO:0000256" key="2">
    <source>
        <dbReference type="ARBA" id="ARBA00022448"/>
    </source>
</evidence>
<dbReference type="PROSITE" id="PS50928">
    <property type="entry name" value="ABC_TM1"/>
    <property type="match status" value="1"/>
</dbReference>
<dbReference type="InterPro" id="IPR000515">
    <property type="entry name" value="MetI-like"/>
</dbReference>
<evidence type="ECO:0000256" key="6">
    <source>
        <dbReference type="ARBA" id="ARBA00023136"/>
    </source>
</evidence>
<dbReference type="SUPFAM" id="SSF161098">
    <property type="entry name" value="MetI-like"/>
    <property type="match status" value="1"/>
</dbReference>
<accession>A0ABV9FLI6</accession>
<evidence type="ECO:0000256" key="3">
    <source>
        <dbReference type="ARBA" id="ARBA00022475"/>
    </source>
</evidence>
<keyword evidence="3" id="KW-1003">Cell membrane</keyword>
<dbReference type="EMBL" id="JBHSEP010000022">
    <property type="protein sequence ID" value="MFC4601059.1"/>
    <property type="molecule type" value="Genomic_DNA"/>
</dbReference>
<feature type="transmembrane region" description="Helical" evidence="7">
    <location>
        <begin position="276"/>
        <end position="300"/>
    </location>
</feature>
<evidence type="ECO:0000256" key="7">
    <source>
        <dbReference type="RuleBase" id="RU363032"/>
    </source>
</evidence>